<dbReference type="PANTHER" id="PTHR33678:SF2">
    <property type="match status" value="1"/>
</dbReference>
<evidence type="ECO:0000313" key="4">
    <source>
        <dbReference type="Proteomes" id="UP000005496"/>
    </source>
</evidence>
<evidence type="ECO:0000256" key="1">
    <source>
        <dbReference type="SAM" id="MobiDB-lite"/>
    </source>
</evidence>
<dbReference type="OrthoDB" id="9800877at2"/>
<dbReference type="RefSeq" id="WP_008869369.1">
    <property type="nucleotide sequence ID" value="NZ_ACJN02000001.1"/>
</dbReference>
<dbReference type="PANTHER" id="PTHR33678">
    <property type="entry name" value="BLL1576 PROTEIN"/>
    <property type="match status" value="1"/>
</dbReference>
<feature type="compositionally biased region" description="Basic and acidic residues" evidence="1">
    <location>
        <begin position="95"/>
        <end position="111"/>
    </location>
</feature>
<feature type="compositionally biased region" description="Basic and acidic residues" evidence="1">
    <location>
        <begin position="71"/>
        <end position="87"/>
    </location>
</feature>
<reference evidence="3" key="1">
    <citation type="submission" date="2010-05" db="EMBL/GenBank/DDBJ databases">
        <title>The draft genome of Desulfonatronospira thiodismutans ASO3-1.</title>
        <authorList>
            <consortium name="US DOE Joint Genome Institute (JGI-PGF)"/>
            <person name="Lucas S."/>
            <person name="Copeland A."/>
            <person name="Lapidus A."/>
            <person name="Cheng J.-F."/>
            <person name="Bruce D."/>
            <person name="Goodwin L."/>
            <person name="Pitluck S."/>
            <person name="Chertkov O."/>
            <person name="Brettin T."/>
            <person name="Detter J.C."/>
            <person name="Han C."/>
            <person name="Land M.L."/>
            <person name="Hauser L."/>
            <person name="Kyrpides N."/>
            <person name="Mikhailova N."/>
            <person name="Muyzer G."/>
            <person name="Woyke T."/>
        </authorList>
    </citation>
    <scope>NUCLEOTIDE SEQUENCE [LARGE SCALE GENOMIC DNA]</scope>
    <source>
        <strain evidence="3">ASO3-1</strain>
    </source>
</reference>
<protein>
    <submittedName>
        <fullName evidence="3">Transposase IS66</fullName>
    </submittedName>
</protein>
<organism evidence="3 4">
    <name type="scientific">Desulfonatronospira thiodismutans ASO3-1</name>
    <dbReference type="NCBI Taxonomy" id="555779"/>
    <lineage>
        <taxon>Bacteria</taxon>
        <taxon>Pseudomonadati</taxon>
        <taxon>Thermodesulfobacteriota</taxon>
        <taxon>Desulfovibrionia</taxon>
        <taxon>Desulfovibrionales</taxon>
        <taxon>Desulfonatronovibrionaceae</taxon>
        <taxon>Desulfonatronospira</taxon>
    </lineage>
</organism>
<evidence type="ECO:0000313" key="3">
    <source>
        <dbReference type="EMBL" id="EFI36247.1"/>
    </source>
</evidence>
<dbReference type="Proteomes" id="UP000005496">
    <property type="component" value="Unassembled WGS sequence"/>
</dbReference>
<dbReference type="NCBIfam" id="NF033517">
    <property type="entry name" value="transpos_IS66"/>
    <property type="match status" value="1"/>
</dbReference>
<dbReference type="EMBL" id="ACJN02000001">
    <property type="protein sequence ID" value="EFI36247.1"/>
    <property type="molecule type" value="Genomic_DNA"/>
</dbReference>
<comment type="caution">
    <text evidence="3">The sequence shown here is derived from an EMBL/GenBank/DDBJ whole genome shotgun (WGS) entry which is preliminary data.</text>
</comment>
<evidence type="ECO:0000259" key="2">
    <source>
        <dbReference type="Pfam" id="PF03050"/>
    </source>
</evidence>
<sequence>MKKKVQSIDLDQEQIDALLQRASKNELEETDLDIIKALVQAIQLLHQAVDDKAASIKRLLRTIFGASSETKKKLFQEDDQQNKDQKGSQDPLQKPPDEKPPKGHGRNGKDDYTGAAKCIYPHQTLKPGDICPLCGQGKVYPIKPKFRIRITATAPLTAKIHELKSLRCNCCLEVFTADPPEDIGEKKYDEPARSMIAILKYGSGFPFHRLEKLQESLGIPLPAATQWDLVEQTGTQLLPVYDELIRQAAQGEVVHNDDTNMKIQQLIKENKEAGPKRKGMFTTGIVSVLQGRHIALFATGRQHAGENLEEILKKRDHNLPPPIHMCDALARNIPKGLQIILANCLTHGRRNFVDILDNFPDECRYVIEQLAIVYKNDDMAKKQEMSAQERLVWHQQESAPVMSELKSWAWAQLEEKKVEPNSGLGKALAYMQKHWDPLTLFLREPGAPLDNNICERALKKAIQHRKNSLFYRTLRGARIGDLFMSFIHTCQLNKVNSFDYLTQLQKNIEEALAAPQKWMPWNYRENLPNE</sequence>
<dbReference type="AlphaFoldDB" id="D6SK44"/>
<name>D6SK44_9BACT</name>
<keyword evidence="4" id="KW-1185">Reference proteome</keyword>
<dbReference type="InterPro" id="IPR052344">
    <property type="entry name" value="Transposase-related"/>
</dbReference>
<gene>
    <name evidence="3" type="ORF">Dthio_PD3704</name>
</gene>
<feature type="domain" description="Transposase IS66 central" evidence="2">
    <location>
        <begin position="193"/>
        <end position="478"/>
    </location>
</feature>
<accession>D6SK44</accession>
<dbReference type="eggNOG" id="COG4974">
    <property type="taxonomic scope" value="Bacteria"/>
</dbReference>
<dbReference type="InterPro" id="IPR004291">
    <property type="entry name" value="Transposase_IS66_central"/>
</dbReference>
<proteinExistence type="predicted"/>
<dbReference type="Pfam" id="PF03050">
    <property type="entry name" value="DDE_Tnp_IS66"/>
    <property type="match status" value="1"/>
</dbReference>
<feature type="region of interest" description="Disordered" evidence="1">
    <location>
        <begin position="71"/>
        <end position="111"/>
    </location>
</feature>